<comment type="caution">
    <text evidence="3">The sequence shown here is derived from an EMBL/GenBank/DDBJ whole genome shotgun (WGS) entry which is preliminary data.</text>
</comment>
<sequence length="171" mass="17470">MAKQRRALVPTGMLILAVLGGVNYFFAPADSTAVPGGTGSGGSAGGVQQNPIRPRSPQETVRAVYHYIAAHNPSLACAMFLPDGQLPFASDLHGANCQDAAAKITNTAGYDTAVVPEAAVTTSGTTSTVDSCQMTIAGGQRLGVFTLTKQPDLSWAITGHAPSNPPDCLTG</sequence>
<keyword evidence="2" id="KW-1133">Transmembrane helix</keyword>
<keyword evidence="2" id="KW-0472">Membrane</keyword>
<dbReference type="EMBL" id="JACJID010000009">
    <property type="protein sequence ID" value="MBA8931573.1"/>
    <property type="molecule type" value="Genomic_DNA"/>
</dbReference>
<protein>
    <recommendedName>
        <fullName evidence="5">Nuclear transport factor 2 family protein</fullName>
    </recommendedName>
</protein>
<reference evidence="3 4" key="1">
    <citation type="submission" date="2020-08" db="EMBL/GenBank/DDBJ databases">
        <title>Genomic Encyclopedia of Archaeal and Bacterial Type Strains, Phase II (KMG-II): from individual species to whole genera.</title>
        <authorList>
            <person name="Goeker M."/>
        </authorList>
    </citation>
    <scope>NUCLEOTIDE SEQUENCE [LARGE SCALE GENOMIC DNA]</scope>
    <source>
        <strain evidence="3 4">DSM 43850</strain>
    </source>
</reference>
<name>A0ABR6BXD3_9PSEU</name>
<proteinExistence type="predicted"/>
<keyword evidence="4" id="KW-1185">Reference proteome</keyword>
<feature type="compositionally biased region" description="Gly residues" evidence="1">
    <location>
        <begin position="36"/>
        <end position="45"/>
    </location>
</feature>
<dbReference type="Proteomes" id="UP000517916">
    <property type="component" value="Unassembled WGS sequence"/>
</dbReference>
<gene>
    <name evidence="3" type="ORF">BC739_008825</name>
</gene>
<feature type="transmembrane region" description="Helical" evidence="2">
    <location>
        <begin position="7"/>
        <end position="26"/>
    </location>
</feature>
<evidence type="ECO:0000313" key="3">
    <source>
        <dbReference type="EMBL" id="MBA8931573.1"/>
    </source>
</evidence>
<evidence type="ECO:0000256" key="1">
    <source>
        <dbReference type="SAM" id="MobiDB-lite"/>
    </source>
</evidence>
<evidence type="ECO:0000313" key="4">
    <source>
        <dbReference type="Proteomes" id="UP000517916"/>
    </source>
</evidence>
<feature type="region of interest" description="Disordered" evidence="1">
    <location>
        <begin position="36"/>
        <end position="56"/>
    </location>
</feature>
<keyword evidence="2" id="KW-0812">Transmembrane</keyword>
<dbReference type="RefSeq" id="WP_182840395.1">
    <property type="nucleotide sequence ID" value="NZ_BAAABQ010000009.1"/>
</dbReference>
<organism evidence="3 4">
    <name type="scientific">Kutzneria viridogrisea</name>
    <dbReference type="NCBI Taxonomy" id="47990"/>
    <lineage>
        <taxon>Bacteria</taxon>
        <taxon>Bacillati</taxon>
        <taxon>Actinomycetota</taxon>
        <taxon>Actinomycetes</taxon>
        <taxon>Pseudonocardiales</taxon>
        <taxon>Pseudonocardiaceae</taxon>
        <taxon>Kutzneria</taxon>
    </lineage>
</organism>
<accession>A0ABR6BXD3</accession>
<evidence type="ECO:0008006" key="5">
    <source>
        <dbReference type="Google" id="ProtNLM"/>
    </source>
</evidence>
<evidence type="ECO:0000256" key="2">
    <source>
        <dbReference type="SAM" id="Phobius"/>
    </source>
</evidence>